<dbReference type="PANTHER" id="PTHR12675:SF6">
    <property type="entry name" value="ZINC FINGER CCCH DOMAIN-CONTAINING PROTEIN 10"/>
    <property type="match status" value="1"/>
</dbReference>
<feature type="compositionally biased region" description="Pro residues" evidence="6">
    <location>
        <begin position="77"/>
        <end position="91"/>
    </location>
</feature>
<evidence type="ECO:0000256" key="3">
    <source>
        <dbReference type="ARBA" id="ARBA00022771"/>
    </source>
</evidence>
<protein>
    <recommendedName>
        <fullName evidence="7">C3H1-type domain-containing protein</fullName>
    </recommendedName>
</protein>
<gene>
    <name evidence="8" type="ORF">IPOD504_LOCUS323</name>
</gene>
<evidence type="ECO:0000256" key="4">
    <source>
        <dbReference type="ARBA" id="ARBA00022833"/>
    </source>
</evidence>
<evidence type="ECO:0000256" key="6">
    <source>
        <dbReference type="SAM" id="MobiDB-lite"/>
    </source>
</evidence>
<feature type="region of interest" description="Disordered" evidence="6">
    <location>
        <begin position="107"/>
        <end position="138"/>
    </location>
</feature>
<dbReference type="EMBL" id="OW152813">
    <property type="protein sequence ID" value="CAH2034868.1"/>
    <property type="molecule type" value="Genomic_DNA"/>
</dbReference>
<evidence type="ECO:0000313" key="9">
    <source>
        <dbReference type="Proteomes" id="UP000837857"/>
    </source>
</evidence>
<reference evidence="8" key="1">
    <citation type="submission" date="2022-03" db="EMBL/GenBank/DDBJ databases">
        <authorList>
            <person name="Martin H S."/>
        </authorList>
    </citation>
    <scope>NUCLEOTIDE SEQUENCE</scope>
</reference>
<keyword evidence="9" id="KW-1185">Reference proteome</keyword>
<name>A0ABN8HSW5_9NEOP</name>
<proteinExistence type="predicted"/>
<sequence>MQVTQADSSKCKRAGVEDFTNKPTFNSNKMKKFIISKIEHNETTNRATPTATTPTATTPEPPSTPNSSKQDALKPEVQPPLPLDPPPPDKPPNMSLTLKEEVEDIEYNSPGEEPSSDTMNHSESTIDRSKTNGVDEAEKSRPMCRDFIRGKCIRPGTCKFRHQCDVSQLVGIYTFCRNFQNSVCTLPNCKYVHATVFEEQRFYRTGELPPHALAHHKKVNILPPPPPPPEEAPSDIQTMFNNPPPPLPVSIEKQTPVISCIAASKMDTRTFPDDLRAALSTAGTNTSPLKREWANIENSVCSSPGGHDFDPDRLPKRCRNCECVKFREKIIKDKYEKEKKAKMEVRQNMEILANKRDRLSTTLRTLIRPTYQAKMAGSGLNTTPNVNAERQKWLLDQLSPTINSSLMTGIQDDINRNNLNGNLSNLVAKLLNVYRQNILTSDTSQIS</sequence>
<feature type="non-terminal residue" evidence="8">
    <location>
        <position position="1"/>
    </location>
</feature>
<evidence type="ECO:0000313" key="8">
    <source>
        <dbReference type="EMBL" id="CAH2034868.1"/>
    </source>
</evidence>
<dbReference type="Gene3D" id="3.30.1370.210">
    <property type="match status" value="1"/>
</dbReference>
<accession>A0ABN8HSW5</accession>
<feature type="region of interest" description="Disordered" evidence="6">
    <location>
        <begin position="222"/>
        <end position="245"/>
    </location>
</feature>
<dbReference type="InterPro" id="IPR000571">
    <property type="entry name" value="Znf_CCCH"/>
</dbReference>
<dbReference type="PANTHER" id="PTHR12675">
    <property type="entry name" value="MUSCLEBLIND-LIKE PROTEIN"/>
    <property type="match status" value="1"/>
</dbReference>
<feature type="zinc finger region" description="C3H1-type" evidence="5">
    <location>
        <begin position="138"/>
        <end position="165"/>
    </location>
</feature>
<feature type="domain" description="C3H1-type" evidence="7">
    <location>
        <begin position="138"/>
        <end position="165"/>
    </location>
</feature>
<dbReference type="PROSITE" id="PS50103">
    <property type="entry name" value="ZF_C3H1"/>
    <property type="match status" value="1"/>
</dbReference>
<evidence type="ECO:0000256" key="1">
    <source>
        <dbReference type="ARBA" id="ARBA00022723"/>
    </source>
</evidence>
<feature type="region of interest" description="Disordered" evidence="6">
    <location>
        <begin position="1"/>
        <end position="95"/>
    </location>
</feature>
<evidence type="ECO:0000259" key="7">
    <source>
        <dbReference type="PROSITE" id="PS50103"/>
    </source>
</evidence>
<keyword evidence="3 5" id="KW-0863">Zinc-finger</keyword>
<feature type="compositionally biased region" description="Pro residues" evidence="6">
    <location>
        <begin position="222"/>
        <end position="231"/>
    </location>
</feature>
<keyword evidence="2" id="KW-0677">Repeat</keyword>
<keyword evidence="1 5" id="KW-0479">Metal-binding</keyword>
<feature type="compositionally biased region" description="Low complexity" evidence="6">
    <location>
        <begin position="44"/>
        <end position="58"/>
    </location>
</feature>
<evidence type="ECO:0000256" key="5">
    <source>
        <dbReference type="PROSITE-ProRule" id="PRU00723"/>
    </source>
</evidence>
<dbReference type="Proteomes" id="UP000837857">
    <property type="component" value="Chromosome 1"/>
</dbReference>
<evidence type="ECO:0000256" key="2">
    <source>
        <dbReference type="ARBA" id="ARBA00022737"/>
    </source>
</evidence>
<organism evidence="8 9">
    <name type="scientific">Iphiclides podalirius</name>
    <name type="common">scarce swallowtail</name>
    <dbReference type="NCBI Taxonomy" id="110791"/>
    <lineage>
        <taxon>Eukaryota</taxon>
        <taxon>Metazoa</taxon>
        <taxon>Ecdysozoa</taxon>
        <taxon>Arthropoda</taxon>
        <taxon>Hexapoda</taxon>
        <taxon>Insecta</taxon>
        <taxon>Pterygota</taxon>
        <taxon>Neoptera</taxon>
        <taxon>Endopterygota</taxon>
        <taxon>Lepidoptera</taxon>
        <taxon>Glossata</taxon>
        <taxon>Ditrysia</taxon>
        <taxon>Papilionoidea</taxon>
        <taxon>Papilionidae</taxon>
        <taxon>Papilioninae</taxon>
        <taxon>Iphiclides</taxon>
    </lineage>
</organism>
<keyword evidence="4 5" id="KW-0862">Zinc</keyword>